<dbReference type="STRING" id="927083.DB32_005897"/>
<name>A0A0F6W6L5_9BACT</name>
<reference evidence="1 2" key="1">
    <citation type="submission" date="2015-03" db="EMBL/GenBank/DDBJ databases">
        <title>Genome assembly of Sandaracinus amylolyticus DSM 53668.</title>
        <authorList>
            <person name="Sharma G."/>
            <person name="Subramanian S."/>
        </authorList>
    </citation>
    <scope>NUCLEOTIDE SEQUENCE [LARGE SCALE GENOMIC DNA]</scope>
    <source>
        <strain evidence="1 2">DSM 53668</strain>
    </source>
</reference>
<dbReference type="InterPro" id="IPR028994">
    <property type="entry name" value="Integrin_alpha_N"/>
</dbReference>
<keyword evidence="2" id="KW-1185">Reference proteome</keyword>
<organism evidence="1 2">
    <name type="scientific">Sandaracinus amylolyticus</name>
    <dbReference type="NCBI Taxonomy" id="927083"/>
    <lineage>
        <taxon>Bacteria</taxon>
        <taxon>Pseudomonadati</taxon>
        <taxon>Myxococcota</taxon>
        <taxon>Polyangia</taxon>
        <taxon>Polyangiales</taxon>
        <taxon>Sandaracinaceae</taxon>
        <taxon>Sandaracinus</taxon>
    </lineage>
</organism>
<sequence>MLAVSIQACALEFPVELLDGGAPDEIDAHVDVIDAPSDAGHDAQVDAGHDAQVDAGIDATIPDAAPSDQHPLACVGTGTFSWEHVPSGSISRSDPEGGIVDVAMLELATSRRGAVLFLQSGGLRDGTGSSGLALYEDETSPCPGLAPGAPSYGGTADRAISRVLATTLRGAPAMITVSDVGTAGAHVMRDGTSEFATELDAEAALLASRSPRGVAVGDLDGDRVEDLVLVGHPDARIALLGGSRAITPVSEVRHAGRAWLVDVDGDGALDLIAGPDASQASPPRADLATLPGALLLGDGHGGLAPPEGTDGTFAALSSDGPVAIVDIDVDGDPDVVQWRRGPNRAELLRNESTPGVVRFGEPERVEPIGGADVVSFSTFGMRSSTAVADVDLDGAPDVVALGSHHWVLIRGGTAVPRMHVGSSFTDASRRVIDPPRFALGDAEGDGDLDFAIVLRDDASTYAYMMLGEGGGARTVAIDVRGAPSAGTQVCIAHEGALSGGGGCGGTLGHSLGVASTAQSDPTPVRSFYVPSPIERVDARVIVRVPGGARIVDVPGLAVGVRHVVTIPD</sequence>
<dbReference type="AlphaFoldDB" id="A0A0F6W6L5"/>
<gene>
    <name evidence="1" type="ORF">DB32_005897</name>
</gene>
<dbReference type="EMBL" id="CP011125">
    <property type="protein sequence ID" value="AKF08748.1"/>
    <property type="molecule type" value="Genomic_DNA"/>
</dbReference>
<dbReference type="PANTHER" id="PTHR46580">
    <property type="entry name" value="SENSOR KINASE-RELATED"/>
    <property type="match status" value="1"/>
</dbReference>
<evidence type="ECO:0000313" key="2">
    <source>
        <dbReference type="Proteomes" id="UP000034883"/>
    </source>
</evidence>
<protein>
    <submittedName>
        <fullName evidence="1">Uncharacterized protein</fullName>
    </submittedName>
</protein>
<dbReference type="KEGG" id="samy:DB32_005897"/>
<evidence type="ECO:0000313" key="1">
    <source>
        <dbReference type="EMBL" id="AKF08748.1"/>
    </source>
</evidence>
<accession>A0A0F6W6L5</accession>
<proteinExistence type="predicted"/>
<dbReference type="Gene3D" id="2.130.10.130">
    <property type="entry name" value="Integrin alpha, N-terminal"/>
    <property type="match status" value="1"/>
</dbReference>
<dbReference type="SUPFAM" id="SSF69318">
    <property type="entry name" value="Integrin alpha N-terminal domain"/>
    <property type="match status" value="1"/>
</dbReference>
<dbReference type="Proteomes" id="UP000034883">
    <property type="component" value="Chromosome"/>
</dbReference>